<evidence type="ECO:0008006" key="3">
    <source>
        <dbReference type="Google" id="ProtNLM"/>
    </source>
</evidence>
<dbReference type="Gene3D" id="2.60.120.620">
    <property type="entry name" value="q2cbj1_9rhob like domain"/>
    <property type="match status" value="1"/>
</dbReference>
<dbReference type="OrthoDB" id="16445at10239"/>
<name>A0A0E3FA01_9CAUD</name>
<sequence length="171" mass="20205">MNDIIQYDRFFSFNVVERITSKINEPRWRHGHGSHVDENNNSLGIPFWRMDLLDDTYFSDYLLNIIREKTQQDYDLYDVYANGHTFGTQGEFHVDWYEPNGRTLLYYANSNWRPEWGGKTIFLLDKEELFYQNPIPNSAVLFPGNTPHMAEGTSRLFSGLRVTIAWKLILK</sequence>
<dbReference type="EMBL" id="KJ019069">
    <property type="protein sequence ID" value="AIX23932.1"/>
    <property type="molecule type" value="Genomic_DNA"/>
</dbReference>
<dbReference type="GeneID" id="24171215"/>
<dbReference type="RefSeq" id="YP_009134019.1">
    <property type="nucleotide sequence ID" value="NC_026926.1"/>
</dbReference>
<proteinExistence type="predicted"/>
<accession>A0A0E3FA01</accession>
<evidence type="ECO:0000313" key="2">
    <source>
        <dbReference type="Proteomes" id="UP000033008"/>
    </source>
</evidence>
<dbReference type="KEGG" id="vg:24171215"/>
<dbReference type="Proteomes" id="UP000033008">
    <property type="component" value="Segment"/>
</dbReference>
<gene>
    <name evidence="1" type="ORF">Syn7803US103_37</name>
</gene>
<evidence type="ECO:0000313" key="1">
    <source>
        <dbReference type="EMBL" id="AIX23932.1"/>
    </source>
</evidence>
<organism evidence="1 2">
    <name type="scientific">Synechococcus phage ACG-2014j</name>
    <dbReference type="NCBI Taxonomy" id="1493514"/>
    <lineage>
        <taxon>Viruses</taxon>
        <taxon>Duplodnaviria</taxon>
        <taxon>Heunggongvirae</taxon>
        <taxon>Uroviricota</taxon>
        <taxon>Caudoviricetes</taxon>
        <taxon>Pantevenvirales</taxon>
        <taxon>Kyanoviridae</taxon>
        <taxon>Potamoivirus</taxon>
        <taxon>Potamoivirus tusconj</taxon>
    </lineage>
</organism>
<reference evidence="1 2" key="1">
    <citation type="submission" date="2013-12" db="EMBL/GenBank/DDBJ databases">
        <title>Ecological redundancy of diverse viral populations within a natural community.</title>
        <authorList>
            <person name="Gregory A.C."/>
            <person name="LaButti K."/>
            <person name="Copeland A."/>
            <person name="Woyke T."/>
            <person name="Sullivan M.B."/>
        </authorList>
    </citation>
    <scope>NUCLEOTIDE SEQUENCE [LARGE SCALE GENOMIC DNA]</scope>
    <source>
        <strain evidence="1">Syn7803US103</strain>
    </source>
</reference>
<protein>
    <recommendedName>
        <fullName evidence="3">Prolyl 4-hydroxylase alpha subunit Fe(2+) 2OG dioxygenase domain-containing protein</fullName>
    </recommendedName>
</protein>